<evidence type="ECO:0000256" key="4">
    <source>
        <dbReference type="ARBA" id="ARBA00023242"/>
    </source>
</evidence>
<dbReference type="InterPro" id="IPR010736">
    <property type="entry name" value="SHIPPO-rpt"/>
</dbReference>
<keyword evidence="4" id="KW-0539">Nucleus</keyword>
<organism evidence="5 6">
    <name type="scientific">Biomphalaria glabrata</name>
    <name type="common">Bloodfluke planorb</name>
    <name type="synonym">Freshwater snail</name>
    <dbReference type="NCBI Taxonomy" id="6526"/>
    <lineage>
        <taxon>Eukaryota</taxon>
        <taxon>Metazoa</taxon>
        <taxon>Spiralia</taxon>
        <taxon>Lophotrochozoa</taxon>
        <taxon>Mollusca</taxon>
        <taxon>Gastropoda</taxon>
        <taxon>Heterobranchia</taxon>
        <taxon>Euthyneura</taxon>
        <taxon>Panpulmonata</taxon>
        <taxon>Hygrophila</taxon>
        <taxon>Lymnaeoidea</taxon>
        <taxon>Planorbidae</taxon>
        <taxon>Biomphalaria</taxon>
    </lineage>
</organism>
<reference evidence="6" key="1">
    <citation type="submission" date="2025-08" db="UniProtKB">
        <authorList>
            <consortium name="RefSeq"/>
        </authorList>
    </citation>
    <scope>IDENTIFICATION</scope>
</reference>
<dbReference type="GO" id="GO:0042393">
    <property type="term" value="F:histone binding"/>
    <property type="evidence" value="ECO:0007669"/>
    <property type="project" value="TreeGrafter"/>
</dbReference>
<sequence length="339" mass="37470">MADSVKIVDKQYLKRNNPQSGHIHKGHAIVAANASIPTKFQTIITENSDKTGFLSKAKRFKGDTFMTETPAPSSYGDISKTDSFSPSFSKKGTGTFASKSKRQFQFMSTCGPGPGVYSPPSMLSSRKDFNKCLVERLFQLPIAQIVEKTNGVPAPNTYEVLKYKTGKANNVSANAAFKSKSKRELMELSEQMRNPAPGQYNVNDQPLHNSVKVPFSSFKSKSKRQLLETPDDIPGPGTYNPNGDVEQPQKLIFPRKHYLCISAPAMPLPATPPSPGPGAYETKYFTDTPKHYMSSSAFVSTTGRWSGNSRNAEFPGPSHYRPIHVGKQSFIFNSSRRWI</sequence>
<name>A0A9W3ACX2_BIOGL</name>
<dbReference type="Pfam" id="PF07004">
    <property type="entry name" value="SHIPPO-rpt"/>
    <property type="match status" value="3"/>
</dbReference>
<dbReference type="Proteomes" id="UP001165740">
    <property type="component" value="Chromosome 5"/>
</dbReference>
<comment type="subcellular location">
    <subcellularLocation>
        <location evidence="2">Cytoplasm</location>
    </subcellularLocation>
    <subcellularLocation>
        <location evidence="1">Nucleus</location>
    </subcellularLocation>
</comment>
<gene>
    <name evidence="6" type="primary">LOC106067403</name>
</gene>
<proteinExistence type="predicted"/>
<dbReference type="PANTHER" id="PTHR35678">
    <property type="entry name" value="PROTEIN STPG4"/>
    <property type="match status" value="1"/>
</dbReference>
<dbReference type="GO" id="GO:0005737">
    <property type="term" value="C:cytoplasm"/>
    <property type="evidence" value="ECO:0007669"/>
    <property type="project" value="UniProtKB-SubCell"/>
</dbReference>
<dbReference type="RefSeq" id="XP_055884990.1">
    <property type="nucleotide sequence ID" value="XM_056029015.1"/>
</dbReference>
<evidence type="ECO:0000256" key="3">
    <source>
        <dbReference type="ARBA" id="ARBA00022490"/>
    </source>
</evidence>
<accession>A0A9W3ACX2</accession>
<dbReference type="OrthoDB" id="186871at2759"/>
<dbReference type="GeneID" id="106067403"/>
<dbReference type="GO" id="GO:0001940">
    <property type="term" value="C:male pronucleus"/>
    <property type="evidence" value="ECO:0007669"/>
    <property type="project" value="TreeGrafter"/>
</dbReference>
<evidence type="ECO:0000313" key="6">
    <source>
        <dbReference type="RefSeq" id="XP_055884990.1"/>
    </source>
</evidence>
<dbReference type="PANTHER" id="PTHR35678:SF1">
    <property type="entry name" value="PROTEIN STPG4"/>
    <property type="match status" value="1"/>
</dbReference>
<evidence type="ECO:0000256" key="1">
    <source>
        <dbReference type="ARBA" id="ARBA00004123"/>
    </source>
</evidence>
<dbReference type="GO" id="GO:0042585">
    <property type="term" value="C:germinal vesicle"/>
    <property type="evidence" value="ECO:0007669"/>
    <property type="project" value="TreeGrafter"/>
</dbReference>
<evidence type="ECO:0000313" key="5">
    <source>
        <dbReference type="Proteomes" id="UP001165740"/>
    </source>
</evidence>
<evidence type="ECO:0000256" key="2">
    <source>
        <dbReference type="ARBA" id="ARBA00004496"/>
    </source>
</evidence>
<keyword evidence="5" id="KW-1185">Reference proteome</keyword>
<dbReference type="AlphaFoldDB" id="A0A9W3ACX2"/>
<dbReference type="GO" id="GO:0044727">
    <property type="term" value="P:epigenetic programing of male pronucleus"/>
    <property type="evidence" value="ECO:0007669"/>
    <property type="project" value="TreeGrafter"/>
</dbReference>
<dbReference type="GO" id="GO:0001939">
    <property type="term" value="C:female pronucleus"/>
    <property type="evidence" value="ECO:0007669"/>
    <property type="project" value="TreeGrafter"/>
</dbReference>
<dbReference type="OMA" id="GQYENPI"/>
<protein>
    <submittedName>
        <fullName evidence="6">O(6)-methylguanine-induced apoptosis 2-like</fullName>
    </submittedName>
</protein>
<dbReference type="GO" id="GO:0003682">
    <property type="term" value="F:chromatin binding"/>
    <property type="evidence" value="ECO:0007669"/>
    <property type="project" value="TreeGrafter"/>
</dbReference>
<keyword evidence="3" id="KW-0963">Cytoplasm</keyword>